<reference evidence="2 3" key="1">
    <citation type="submission" date="2024-10" db="EMBL/GenBank/DDBJ databases">
        <title>The Natural Products Discovery Center: Release of the First 8490 Sequenced Strains for Exploring Actinobacteria Biosynthetic Diversity.</title>
        <authorList>
            <person name="Kalkreuter E."/>
            <person name="Kautsar S.A."/>
            <person name="Yang D."/>
            <person name="Bader C.D."/>
            <person name="Teijaro C.N."/>
            <person name="Fluegel L."/>
            <person name="Davis C.M."/>
            <person name="Simpson J.R."/>
            <person name="Lauterbach L."/>
            <person name="Steele A.D."/>
            <person name="Gui C."/>
            <person name="Meng S."/>
            <person name="Li G."/>
            <person name="Viehrig K."/>
            <person name="Ye F."/>
            <person name="Su P."/>
            <person name="Kiefer A.F."/>
            <person name="Nichols A."/>
            <person name="Cepeda A.J."/>
            <person name="Yan W."/>
            <person name="Fan B."/>
            <person name="Jiang Y."/>
            <person name="Adhikari A."/>
            <person name="Zheng C.-J."/>
            <person name="Schuster L."/>
            <person name="Cowan T.M."/>
            <person name="Smanski M.J."/>
            <person name="Chevrette M.G."/>
            <person name="De Carvalho L.P.S."/>
            <person name="Shen B."/>
        </authorList>
    </citation>
    <scope>NUCLEOTIDE SEQUENCE [LARGE SCALE GENOMIC DNA]</scope>
    <source>
        <strain evidence="2 3">NPDC004550</strain>
    </source>
</reference>
<dbReference type="InterPro" id="IPR011473">
    <property type="entry name" value="DUF1579"/>
</dbReference>
<keyword evidence="1" id="KW-0732">Signal</keyword>
<dbReference type="RefSeq" id="WP_387252144.1">
    <property type="nucleotide sequence ID" value="NZ_JBIALX010000006.1"/>
</dbReference>
<keyword evidence="3" id="KW-1185">Reference proteome</keyword>
<evidence type="ECO:0000256" key="1">
    <source>
        <dbReference type="SAM" id="SignalP"/>
    </source>
</evidence>
<dbReference type="PROSITE" id="PS51257">
    <property type="entry name" value="PROKAR_LIPOPROTEIN"/>
    <property type="match status" value="1"/>
</dbReference>
<feature type="signal peptide" evidence="1">
    <location>
        <begin position="1"/>
        <end position="21"/>
    </location>
</feature>
<evidence type="ECO:0000313" key="2">
    <source>
        <dbReference type="EMBL" id="MFF0455276.1"/>
    </source>
</evidence>
<dbReference type="Pfam" id="PF07617">
    <property type="entry name" value="DUF1579"/>
    <property type="match status" value="1"/>
</dbReference>
<accession>A0ABW6NJC6</accession>
<dbReference type="EMBL" id="JBIALX010000006">
    <property type="protein sequence ID" value="MFF0455276.1"/>
    <property type="molecule type" value="Genomic_DNA"/>
</dbReference>
<sequence>MMRSLRWRLVPVLIAVAALTAACGGSDSEPAASPTVTAVAHQDAGHTRLDRLVGDWSVEKSTYVAGGTPDRPLVAHGAISRWHWITKTGNNFLQEEVEGTLGDKPYYRQGTLGYSPTDDRYEWSTVDSVTPMMMTYRGAKNSGSAADIVMTGDFTDPGILGPANAGKTTPMRTVIRFESPDRTVMEIYFTPAGGAEVQADRVVLTRRA</sequence>
<name>A0ABW6NJC6_9NOCA</name>
<organism evidence="2 3">
    <name type="scientific">Nocardia africana</name>
    <dbReference type="NCBI Taxonomy" id="134964"/>
    <lineage>
        <taxon>Bacteria</taxon>
        <taxon>Bacillati</taxon>
        <taxon>Actinomycetota</taxon>
        <taxon>Actinomycetes</taxon>
        <taxon>Mycobacteriales</taxon>
        <taxon>Nocardiaceae</taxon>
        <taxon>Nocardia</taxon>
    </lineage>
</organism>
<dbReference type="Proteomes" id="UP001601521">
    <property type="component" value="Unassembled WGS sequence"/>
</dbReference>
<protein>
    <submittedName>
        <fullName evidence="2">DUF1579 family protein</fullName>
    </submittedName>
</protein>
<feature type="chain" id="PRO_5047384698" evidence="1">
    <location>
        <begin position="22"/>
        <end position="208"/>
    </location>
</feature>
<proteinExistence type="predicted"/>
<evidence type="ECO:0000313" key="3">
    <source>
        <dbReference type="Proteomes" id="UP001601521"/>
    </source>
</evidence>
<gene>
    <name evidence="2" type="ORF">ACFYTH_18080</name>
</gene>
<comment type="caution">
    <text evidence="2">The sequence shown here is derived from an EMBL/GenBank/DDBJ whole genome shotgun (WGS) entry which is preliminary data.</text>
</comment>